<name>A0A518KA74_9BACT</name>
<organism evidence="3 4">
    <name type="scientific">Botrimarina mediterranea</name>
    <dbReference type="NCBI Taxonomy" id="2528022"/>
    <lineage>
        <taxon>Bacteria</taxon>
        <taxon>Pseudomonadati</taxon>
        <taxon>Planctomycetota</taxon>
        <taxon>Planctomycetia</taxon>
        <taxon>Pirellulales</taxon>
        <taxon>Lacipirellulaceae</taxon>
        <taxon>Botrimarina</taxon>
    </lineage>
</organism>
<accession>A0A518KA74</accession>
<dbReference type="KEGG" id="bmei:Spa11_28990"/>
<keyword evidence="4" id="KW-1185">Reference proteome</keyword>
<feature type="signal peptide" evidence="1">
    <location>
        <begin position="1"/>
        <end position="24"/>
    </location>
</feature>
<dbReference type="InterPro" id="IPR013424">
    <property type="entry name" value="Ice-binding_C"/>
</dbReference>
<dbReference type="SUPFAM" id="SSF101898">
    <property type="entry name" value="NHL repeat"/>
    <property type="match status" value="1"/>
</dbReference>
<keyword evidence="1" id="KW-0732">Signal</keyword>
<proteinExistence type="predicted"/>
<evidence type="ECO:0000259" key="2">
    <source>
        <dbReference type="Pfam" id="PF07589"/>
    </source>
</evidence>
<protein>
    <recommendedName>
        <fullName evidence="2">Ice-binding protein C-terminal domain-containing protein</fullName>
    </recommendedName>
</protein>
<dbReference type="RefSeq" id="WP_145113318.1">
    <property type="nucleotide sequence ID" value="NZ_CP036349.1"/>
</dbReference>
<gene>
    <name evidence="3" type="ORF">Spa11_28990</name>
</gene>
<feature type="chain" id="PRO_5021856102" description="Ice-binding protein C-terminal domain-containing protein" evidence="1">
    <location>
        <begin position="25"/>
        <end position="452"/>
    </location>
</feature>
<evidence type="ECO:0000313" key="4">
    <source>
        <dbReference type="Proteomes" id="UP000316426"/>
    </source>
</evidence>
<dbReference type="EMBL" id="CP036349">
    <property type="protein sequence ID" value="QDV74691.1"/>
    <property type="molecule type" value="Genomic_DNA"/>
</dbReference>
<reference evidence="3 4" key="1">
    <citation type="submission" date="2019-02" db="EMBL/GenBank/DDBJ databases">
        <title>Deep-cultivation of Planctomycetes and their phenomic and genomic characterization uncovers novel biology.</title>
        <authorList>
            <person name="Wiegand S."/>
            <person name="Jogler M."/>
            <person name="Boedeker C."/>
            <person name="Pinto D."/>
            <person name="Vollmers J."/>
            <person name="Rivas-Marin E."/>
            <person name="Kohn T."/>
            <person name="Peeters S.H."/>
            <person name="Heuer A."/>
            <person name="Rast P."/>
            <person name="Oberbeckmann S."/>
            <person name="Bunk B."/>
            <person name="Jeske O."/>
            <person name="Meyerdierks A."/>
            <person name="Storesund J.E."/>
            <person name="Kallscheuer N."/>
            <person name="Luecker S."/>
            <person name="Lage O.M."/>
            <person name="Pohl T."/>
            <person name="Merkel B.J."/>
            <person name="Hornburger P."/>
            <person name="Mueller R.-W."/>
            <person name="Bruemmer F."/>
            <person name="Labrenz M."/>
            <person name="Spormann A.M."/>
            <person name="Op den Camp H."/>
            <person name="Overmann J."/>
            <person name="Amann R."/>
            <person name="Jetten M.S.M."/>
            <person name="Mascher T."/>
            <person name="Medema M.H."/>
            <person name="Devos D.P."/>
            <person name="Kaster A.-K."/>
            <person name="Ovreas L."/>
            <person name="Rohde M."/>
            <person name="Galperin M.Y."/>
            <person name="Jogler C."/>
        </authorList>
    </citation>
    <scope>NUCLEOTIDE SEQUENCE [LARGE SCALE GENOMIC DNA]</scope>
    <source>
        <strain evidence="3 4">Spa11</strain>
    </source>
</reference>
<sequence precursor="true">MTRSLLTRSAAVALVVASAIPSIAQVTLQLRSTLDAFTLGTGNPGSVAAYGDSLFVGSLFSAGTITRIDNPLTSPVNAGTLSGTLVLGGNGYVSLDTDGTTLVAASNNSGVNDLVQVFDFATGSLRYEANPGGLPGPGPGPSLSRIDGAAIDPITGNVWLTGFGGGLPTVLSADTLTSASDNPSTLFAGSPTGTGFRDIDFDSETGDLYLRATNGVLGGQRLEGSVDDFTTLNSLGATAGFSQIAGGDFATLQDSNRSALNIEFLPASFTGTEAVFITNTRVSAPTLASFDSQVLAFDADAGFDGETPFSLDPAGVPVSLTFLNSDGVTPFTTAGSTDGIYDFSFDPVNEVLYIADHSNGAIYAFSRPFEVEPLVGDYNGDGAVNAADYTVWRDGGPLQNETVSPGVVDAEDYAAWADNYGATSSAISVAVPEPNALALFALAAAVGVARRC</sequence>
<dbReference type="Pfam" id="PF07589">
    <property type="entry name" value="PEP-CTERM"/>
    <property type="match status" value="1"/>
</dbReference>
<dbReference type="Proteomes" id="UP000316426">
    <property type="component" value="Chromosome"/>
</dbReference>
<evidence type="ECO:0000256" key="1">
    <source>
        <dbReference type="SAM" id="SignalP"/>
    </source>
</evidence>
<dbReference type="SUPFAM" id="SSF63829">
    <property type="entry name" value="Calcium-dependent phosphotriesterase"/>
    <property type="match status" value="1"/>
</dbReference>
<evidence type="ECO:0000313" key="3">
    <source>
        <dbReference type="EMBL" id="QDV74691.1"/>
    </source>
</evidence>
<feature type="domain" description="Ice-binding protein C-terminal" evidence="2">
    <location>
        <begin position="430"/>
        <end position="451"/>
    </location>
</feature>
<dbReference type="AlphaFoldDB" id="A0A518KA74"/>